<proteinExistence type="inferred from homology"/>
<keyword evidence="3" id="KW-0833">Ubl conjugation pathway</keyword>
<feature type="region of interest" description="Disordered" evidence="6">
    <location>
        <begin position="26"/>
        <end position="56"/>
    </location>
</feature>
<keyword evidence="4" id="KW-0378">Hydrolase</keyword>
<dbReference type="Pfam" id="PF02902">
    <property type="entry name" value="Peptidase_C48"/>
    <property type="match status" value="1"/>
</dbReference>
<dbReference type="Proteomes" id="UP000504604">
    <property type="component" value="Linkage group LG10"/>
</dbReference>
<organism evidence="8 9">
    <name type="scientific">Sesamum indicum</name>
    <name type="common">Oriental sesame</name>
    <name type="synonym">Sesamum orientale</name>
    <dbReference type="NCBI Taxonomy" id="4182"/>
    <lineage>
        <taxon>Eukaryota</taxon>
        <taxon>Viridiplantae</taxon>
        <taxon>Streptophyta</taxon>
        <taxon>Embryophyta</taxon>
        <taxon>Tracheophyta</taxon>
        <taxon>Spermatophyta</taxon>
        <taxon>Magnoliopsida</taxon>
        <taxon>eudicotyledons</taxon>
        <taxon>Gunneridae</taxon>
        <taxon>Pentapetalae</taxon>
        <taxon>asterids</taxon>
        <taxon>lamiids</taxon>
        <taxon>Lamiales</taxon>
        <taxon>Pedaliaceae</taxon>
        <taxon>Sesamum</taxon>
    </lineage>
</organism>
<reference evidence="9" key="1">
    <citation type="submission" date="2025-08" db="UniProtKB">
        <authorList>
            <consortium name="RefSeq"/>
        </authorList>
    </citation>
    <scope>IDENTIFICATION</scope>
</reference>
<sequence length="523" mass="60227">MGALTNNRKRGDDYYKSLVSFSPSIDHSYSHISKKPKLSVPMSEKTPENNRPTSSISVVSRISQYPAGKSGFLREVHAPVRNSRFGLFSSAKNTESTASSKESPSDNMGRFGFFHRYNEARDVAIRSLRYTSIGKQKEQEVIEVDSGDENRDDVYDDSSIEEVEIANFEQSKLKGEHGVGVESSLELNIKLGEKGLGSLDSSVITDVSNATAKVEDVEKMGLMQLDQVPDGPGLPKYKRLYDEIDRKYSKLPVIKFSIELYIKFLQRLQLFRSQKKEDQIKKNVSEECFVPLTDEEEREVSRALSNSNRRKVLVTHENSNIDITGEILQCLRPGAWLNDEVINVYLELLKEREKREPQKFLKCHFFSTFFYKKLISGRGGYNFQSVRRWTTQRKLGYSLIECDKIFVPIHKEVHWCLAIINKKDEKFQYLDSLKGGDTRVLNVLTRYFVDEVKDKCGKDINVSSWEQEFVTDLPEQANGFDCGMFMIKYADFYSRDIGLCFSQKNMPYFRRRTAKEILKLRAD</sequence>
<evidence type="ECO:0000256" key="5">
    <source>
        <dbReference type="ARBA" id="ARBA00022807"/>
    </source>
</evidence>
<dbReference type="FunFam" id="3.40.395.10:FF:000005">
    <property type="entry name" value="Ubiquitin-like-specific protease ESD4"/>
    <property type="match status" value="1"/>
</dbReference>
<dbReference type="InParanoid" id="A0A6I9U0M5"/>
<dbReference type="AlphaFoldDB" id="A0A6I9U0M5"/>
<dbReference type="GO" id="GO:0006508">
    <property type="term" value="P:proteolysis"/>
    <property type="evidence" value="ECO:0007669"/>
    <property type="project" value="UniProtKB-KW"/>
</dbReference>
<dbReference type="PANTHER" id="PTHR12606:SF1">
    <property type="entry name" value="UBIQUITIN-LIKE-SPECIFIC PROTEASE 1A"/>
    <property type="match status" value="1"/>
</dbReference>
<dbReference type="GO" id="GO:0016929">
    <property type="term" value="F:deSUMOylase activity"/>
    <property type="evidence" value="ECO:0007669"/>
    <property type="project" value="TreeGrafter"/>
</dbReference>
<dbReference type="PANTHER" id="PTHR12606">
    <property type="entry name" value="SENTRIN/SUMO-SPECIFIC PROTEASE"/>
    <property type="match status" value="1"/>
</dbReference>
<evidence type="ECO:0000256" key="1">
    <source>
        <dbReference type="ARBA" id="ARBA00005234"/>
    </source>
</evidence>
<dbReference type="FunCoup" id="A0A6I9U0M5">
    <property type="interactions" value="738"/>
</dbReference>
<dbReference type="RefSeq" id="XP_011090977.1">
    <property type="nucleotide sequence ID" value="XM_011092675.2"/>
</dbReference>
<evidence type="ECO:0000313" key="9">
    <source>
        <dbReference type="RefSeq" id="XP_011090977.1"/>
    </source>
</evidence>
<accession>A0A6I9U0M5</accession>
<keyword evidence="5" id="KW-0788">Thiol protease</keyword>
<dbReference type="PROSITE" id="PS50600">
    <property type="entry name" value="ULP_PROTEASE"/>
    <property type="match status" value="1"/>
</dbReference>
<comment type="similarity">
    <text evidence="1">Belongs to the peptidase C48 family.</text>
</comment>
<evidence type="ECO:0000256" key="3">
    <source>
        <dbReference type="ARBA" id="ARBA00022786"/>
    </source>
</evidence>
<evidence type="ECO:0000256" key="4">
    <source>
        <dbReference type="ARBA" id="ARBA00022801"/>
    </source>
</evidence>
<protein>
    <submittedName>
        <fullName evidence="9">Ubiquitin-like-specific protease ESD4</fullName>
    </submittedName>
</protein>
<evidence type="ECO:0000256" key="6">
    <source>
        <dbReference type="SAM" id="MobiDB-lite"/>
    </source>
</evidence>
<dbReference type="KEGG" id="sind:105171526"/>
<name>A0A6I9U0M5_SESIN</name>
<dbReference type="GO" id="GO:0016926">
    <property type="term" value="P:protein desumoylation"/>
    <property type="evidence" value="ECO:0007669"/>
    <property type="project" value="UniProtKB-ARBA"/>
</dbReference>
<dbReference type="OrthoDB" id="1939479at2759"/>
<evidence type="ECO:0000259" key="7">
    <source>
        <dbReference type="PROSITE" id="PS50600"/>
    </source>
</evidence>
<keyword evidence="8" id="KW-1185">Reference proteome</keyword>
<gene>
    <name evidence="9" type="primary">LOC105171526</name>
</gene>
<dbReference type="GeneID" id="105171526"/>
<dbReference type="Gene3D" id="3.40.395.10">
    <property type="entry name" value="Adenoviral Proteinase, Chain A"/>
    <property type="match status" value="1"/>
</dbReference>
<evidence type="ECO:0000256" key="2">
    <source>
        <dbReference type="ARBA" id="ARBA00022670"/>
    </source>
</evidence>
<dbReference type="InterPro" id="IPR003653">
    <property type="entry name" value="Peptidase_C48_C"/>
</dbReference>
<dbReference type="InterPro" id="IPR038765">
    <property type="entry name" value="Papain-like_cys_pep_sf"/>
</dbReference>
<dbReference type="GO" id="GO:0005634">
    <property type="term" value="C:nucleus"/>
    <property type="evidence" value="ECO:0007669"/>
    <property type="project" value="TreeGrafter"/>
</dbReference>
<feature type="domain" description="Ubiquitin-like protease family profile" evidence="7">
    <location>
        <begin position="321"/>
        <end position="493"/>
    </location>
</feature>
<keyword evidence="2 9" id="KW-0645">Protease</keyword>
<dbReference type="SUPFAM" id="SSF54001">
    <property type="entry name" value="Cysteine proteinases"/>
    <property type="match status" value="1"/>
</dbReference>
<evidence type="ECO:0000313" key="8">
    <source>
        <dbReference type="Proteomes" id="UP000504604"/>
    </source>
</evidence>